<dbReference type="GO" id="GO:0003735">
    <property type="term" value="F:structural constituent of ribosome"/>
    <property type="evidence" value="ECO:0007669"/>
    <property type="project" value="InterPro"/>
</dbReference>
<dbReference type="InterPro" id="IPR019984">
    <property type="entry name" value="Ribosomal_uS17_bact/chlr"/>
</dbReference>
<dbReference type="GO" id="GO:0022627">
    <property type="term" value="C:cytosolic small ribosomal subunit"/>
    <property type="evidence" value="ECO:0007669"/>
    <property type="project" value="TreeGrafter"/>
</dbReference>
<dbReference type="PATRIC" id="fig|1618408.3.peg.265"/>
<dbReference type="GO" id="GO:0019843">
    <property type="term" value="F:rRNA binding"/>
    <property type="evidence" value="ECO:0007669"/>
    <property type="project" value="UniProtKB-UniRule"/>
</dbReference>
<comment type="similarity">
    <text evidence="1 6">Belongs to the universal ribosomal protein uS17 family.</text>
</comment>
<dbReference type="Gene3D" id="2.40.50.140">
    <property type="entry name" value="Nucleic acid-binding proteins"/>
    <property type="match status" value="1"/>
</dbReference>
<dbReference type="AlphaFoldDB" id="A0A0G0TT57"/>
<dbReference type="STRING" id="1618408.UU23_C0004G0023"/>
<name>A0A0G0TT57_9BACT</name>
<sequence length="77" mass="8640">MAQTKIGVVISDKMEKTVVVKISTKVKHPLYKKQITRSKNLKAHDEIGAKTGDKVKIAQTKPYSKSIAFKVMEVIKK</sequence>
<gene>
    <name evidence="6" type="primary">rpsQ</name>
    <name evidence="7" type="ORF">UU23_C0004G0023</name>
</gene>
<comment type="function">
    <text evidence="6">One of the primary rRNA binding proteins, it binds specifically to the 5'-end of 16S ribosomal RNA.</text>
</comment>
<evidence type="ECO:0000313" key="7">
    <source>
        <dbReference type="EMBL" id="KKR78041.1"/>
    </source>
</evidence>
<dbReference type="InterPro" id="IPR000266">
    <property type="entry name" value="Ribosomal_uS17"/>
</dbReference>
<keyword evidence="3 6" id="KW-0694">RNA-binding</keyword>
<dbReference type="Proteomes" id="UP000034292">
    <property type="component" value="Unassembled WGS sequence"/>
</dbReference>
<comment type="caution">
    <text evidence="7">The sequence shown here is derived from an EMBL/GenBank/DDBJ whole genome shotgun (WGS) entry which is preliminary data.</text>
</comment>
<protein>
    <recommendedName>
        <fullName evidence="6">Small ribosomal subunit protein uS17</fullName>
    </recommendedName>
</protein>
<proteinExistence type="inferred from homology"/>
<reference evidence="7 8" key="1">
    <citation type="journal article" date="2015" name="Nature">
        <title>rRNA introns, odd ribosomes, and small enigmatic genomes across a large radiation of phyla.</title>
        <authorList>
            <person name="Brown C.T."/>
            <person name="Hug L.A."/>
            <person name="Thomas B.C."/>
            <person name="Sharon I."/>
            <person name="Castelle C.J."/>
            <person name="Singh A."/>
            <person name="Wilkins M.J."/>
            <person name="Williams K.H."/>
            <person name="Banfield J.F."/>
        </authorList>
    </citation>
    <scope>NUCLEOTIDE SEQUENCE [LARGE SCALE GENOMIC DNA]</scope>
</reference>
<dbReference type="CDD" id="cd00364">
    <property type="entry name" value="Ribosomal_uS17"/>
    <property type="match status" value="1"/>
</dbReference>
<evidence type="ECO:0000256" key="6">
    <source>
        <dbReference type="HAMAP-Rule" id="MF_01345"/>
    </source>
</evidence>
<dbReference type="NCBIfam" id="NF004123">
    <property type="entry name" value="PRK05610.1"/>
    <property type="match status" value="1"/>
</dbReference>
<evidence type="ECO:0000256" key="1">
    <source>
        <dbReference type="ARBA" id="ARBA00010254"/>
    </source>
</evidence>
<keyword evidence="5 6" id="KW-0687">Ribonucleoprotein</keyword>
<organism evidence="7 8">
    <name type="scientific">Candidatus Curtissbacteria bacterium GW2011_GWA1_40_9</name>
    <dbReference type="NCBI Taxonomy" id="1618408"/>
    <lineage>
        <taxon>Bacteria</taxon>
        <taxon>Candidatus Curtissiibacteriota</taxon>
    </lineage>
</organism>
<evidence type="ECO:0000256" key="2">
    <source>
        <dbReference type="ARBA" id="ARBA00022730"/>
    </source>
</evidence>
<dbReference type="PANTHER" id="PTHR10744:SF1">
    <property type="entry name" value="SMALL RIBOSOMAL SUBUNIT PROTEIN US17M"/>
    <property type="match status" value="1"/>
</dbReference>
<evidence type="ECO:0000256" key="5">
    <source>
        <dbReference type="ARBA" id="ARBA00023274"/>
    </source>
</evidence>
<evidence type="ECO:0000313" key="8">
    <source>
        <dbReference type="Proteomes" id="UP000034292"/>
    </source>
</evidence>
<dbReference type="EMBL" id="LBZV01000004">
    <property type="protein sequence ID" value="KKR78041.1"/>
    <property type="molecule type" value="Genomic_DNA"/>
</dbReference>
<evidence type="ECO:0000256" key="3">
    <source>
        <dbReference type="ARBA" id="ARBA00022884"/>
    </source>
</evidence>
<dbReference type="SUPFAM" id="SSF50249">
    <property type="entry name" value="Nucleic acid-binding proteins"/>
    <property type="match status" value="1"/>
</dbReference>
<evidence type="ECO:0000256" key="4">
    <source>
        <dbReference type="ARBA" id="ARBA00022980"/>
    </source>
</evidence>
<keyword evidence="4 6" id="KW-0689">Ribosomal protein</keyword>
<keyword evidence="2 6" id="KW-0699">rRNA-binding</keyword>
<dbReference type="GO" id="GO:0006412">
    <property type="term" value="P:translation"/>
    <property type="evidence" value="ECO:0007669"/>
    <property type="project" value="UniProtKB-UniRule"/>
</dbReference>
<dbReference type="PRINTS" id="PR00973">
    <property type="entry name" value="RIBOSOMALS17"/>
</dbReference>
<dbReference type="Pfam" id="PF00366">
    <property type="entry name" value="Ribosomal_S17"/>
    <property type="match status" value="1"/>
</dbReference>
<accession>A0A0G0TT57</accession>
<dbReference type="PANTHER" id="PTHR10744">
    <property type="entry name" value="40S RIBOSOMAL PROTEIN S11 FAMILY MEMBER"/>
    <property type="match status" value="1"/>
</dbReference>
<dbReference type="HAMAP" id="MF_01345_B">
    <property type="entry name" value="Ribosomal_uS17_B"/>
    <property type="match status" value="1"/>
</dbReference>
<comment type="subunit">
    <text evidence="6">Part of the 30S ribosomal subunit.</text>
</comment>
<dbReference type="InterPro" id="IPR012340">
    <property type="entry name" value="NA-bd_OB-fold"/>
</dbReference>